<comment type="caution">
    <text evidence="1">The sequence shown here is derived from an EMBL/GenBank/DDBJ whole genome shotgun (WGS) entry which is preliminary data.</text>
</comment>
<organism evidence="1 2">
    <name type="scientific">Thiobacter aerophilum</name>
    <dbReference type="NCBI Taxonomy" id="3121275"/>
    <lineage>
        <taxon>Bacteria</taxon>
        <taxon>Pseudomonadati</taxon>
        <taxon>Pseudomonadota</taxon>
        <taxon>Betaproteobacteria</taxon>
        <taxon>Burkholderiales</taxon>
        <taxon>Thiobacteraceae</taxon>
        <taxon>Thiobacter</taxon>
    </lineage>
</organism>
<reference evidence="1 2" key="1">
    <citation type="submission" date="2024-02" db="EMBL/GenBank/DDBJ databases">
        <title>New thermophilic sulfur-oxidizing bacteria from a hot springs of the Uzon caldera (Kamchatka, Russia).</title>
        <authorList>
            <person name="Dukat A.M."/>
            <person name="Elcheninov A.G."/>
            <person name="Frolov E.N."/>
        </authorList>
    </citation>
    <scope>NUCLEOTIDE SEQUENCE [LARGE SCALE GENOMIC DNA]</scope>
    <source>
        <strain evidence="1 2">AK1</strain>
    </source>
</reference>
<name>A0ABV0EFF2_9BURK</name>
<dbReference type="Pfam" id="PF11964">
    <property type="entry name" value="SpoIIAA-like"/>
    <property type="match status" value="1"/>
</dbReference>
<keyword evidence="2" id="KW-1185">Reference proteome</keyword>
<dbReference type="InterPro" id="IPR038396">
    <property type="entry name" value="SpoIIAA-like_sf"/>
</dbReference>
<gene>
    <name evidence="1" type="ORF">V6E02_09160</name>
</gene>
<proteinExistence type="predicted"/>
<accession>A0ABV0EFF2</accession>
<protein>
    <submittedName>
        <fullName evidence="1">STAS/SEC14 domain-containing protein</fullName>
    </submittedName>
</protein>
<dbReference type="RefSeq" id="WP_347308492.1">
    <property type="nucleotide sequence ID" value="NZ_JBAJEX010000007.1"/>
</dbReference>
<dbReference type="SUPFAM" id="SSF52091">
    <property type="entry name" value="SpoIIaa-like"/>
    <property type="match status" value="1"/>
</dbReference>
<dbReference type="Gene3D" id="3.40.50.10600">
    <property type="entry name" value="SpoIIaa-like domains"/>
    <property type="match status" value="1"/>
</dbReference>
<dbReference type="EMBL" id="JBAJEX010000007">
    <property type="protein sequence ID" value="MEO1767380.1"/>
    <property type="molecule type" value="Genomic_DNA"/>
</dbReference>
<evidence type="ECO:0000313" key="1">
    <source>
        <dbReference type="EMBL" id="MEO1767380.1"/>
    </source>
</evidence>
<sequence>MISISVDKNVVILSVLGEFTLDDFKQFEEHVLYASKLGPVNLLIDLRDMVGYTLDVVWEELKFSREHQYDFDKVAVVTDNQWVAWSAWLQRMFVDADIEVFDDYDEARAWVAQ</sequence>
<dbReference type="InterPro" id="IPR036513">
    <property type="entry name" value="STAS_dom_sf"/>
</dbReference>
<evidence type="ECO:0000313" key="2">
    <source>
        <dbReference type="Proteomes" id="UP001482231"/>
    </source>
</evidence>
<dbReference type="Proteomes" id="UP001482231">
    <property type="component" value="Unassembled WGS sequence"/>
</dbReference>
<dbReference type="InterPro" id="IPR021866">
    <property type="entry name" value="SpoIIAA-like"/>
</dbReference>